<dbReference type="Proteomes" id="UP000756132">
    <property type="component" value="Chromosome 13"/>
</dbReference>
<dbReference type="PANTHER" id="PTHR24305">
    <property type="entry name" value="CYTOCHROME P450"/>
    <property type="match status" value="1"/>
</dbReference>
<dbReference type="GO" id="GO:0004497">
    <property type="term" value="F:monooxygenase activity"/>
    <property type="evidence" value="ECO:0007669"/>
    <property type="project" value="UniProtKB-KW"/>
</dbReference>
<reference evidence="3" key="2">
    <citation type="journal article" date="2022" name="Microb. Genom.">
        <title>A chromosome-scale genome assembly of the tomato pathogen Cladosporium fulvum reveals a compartmentalized genome architecture and the presence of a dispensable chromosome.</title>
        <authorList>
            <person name="Zaccaron A.Z."/>
            <person name="Chen L.H."/>
            <person name="Samaras A."/>
            <person name="Stergiopoulos I."/>
        </authorList>
    </citation>
    <scope>NUCLEOTIDE SEQUENCE</scope>
    <source>
        <strain evidence="3">Race5_Kim</strain>
    </source>
</reference>
<dbReference type="InterPro" id="IPR001128">
    <property type="entry name" value="Cyt_P450"/>
</dbReference>
<dbReference type="GO" id="GO:0005506">
    <property type="term" value="F:iron ion binding"/>
    <property type="evidence" value="ECO:0007669"/>
    <property type="project" value="InterPro"/>
</dbReference>
<dbReference type="AlphaFoldDB" id="A0A9Q8PMA7"/>
<keyword evidence="3" id="KW-0503">Monooxygenase</keyword>
<reference evidence="3" key="1">
    <citation type="submission" date="2021-12" db="EMBL/GenBank/DDBJ databases">
        <authorList>
            <person name="Zaccaron A."/>
            <person name="Stergiopoulos I."/>
        </authorList>
    </citation>
    <scope>NUCLEOTIDE SEQUENCE</scope>
    <source>
        <strain evidence="3">Race5_Kim</strain>
    </source>
</reference>
<dbReference type="PANTHER" id="PTHR24305:SF166">
    <property type="entry name" value="CYTOCHROME P450 12A4, MITOCHONDRIAL-RELATED"/>
    <property type="match status" value="1"/>
</dbReference>
<dbReference type="RefSeq" id="XP_047769449.1">
    <property type="nucleotide sequence ID" value="XM_047913334.1"/>
</dbReference>
<dbReference type="GeneID" id="71994064"/>
<sequence>MANMGHMPWKMFWFNNPVARYLTRTFGGERMNTFETFLDWLEKRVDQRMREGPGDRRPDMLLQYFINGKTPGGSAVSKAEVMIEGVNILGAGADPTAVAILAVLGQLLLNDEALQKVRAEVDAAHAAGQASFRGLEKLPYLTAAIRESMWLHPSITYQLPRISPAEGVQIAQYHIPSTVSCGISPAAMNLTGELFGNDADRWVPERWMPADDSAEEGKRLRVIEQNLTTSGMGSRSCVGRNLAIVEVYKYIASFVLNFDAEVVNQKQPWTTKSQWFSFQRDFWVRLSLRESVKRSSLK</sequence>
<organism evidence="3 4">
    <name type="scientific">Passalora fulva</name>
    <name type="common">Tomato leaf mold</name>
    <name type="synonym">Cladosporium fulvum</name>
    <dbReference type="NCBI Taxonomy" id="5499"/>
    <lineage>
        <taxon>Eukaryota</taxon>
        <taxon>Fungi</taxon>
        <taxon>Dikarya</taxon>
        <taxon>Ascomycota</taxon>
        <taxon>Pezizomycotina</taxon>
        <taxon>Dothideomycetes</taxon>
        <taxon>Dothideomycetidae</taxon>
        <taxon>Mycosphaerellales</taxon>
        <taxon>Mycosphaerellaceae</taxon>
        <taxon>Fulvia</taxon>
    </lineage>
</organism>
<keyword evidence="2" id="KW-0349">Heme</keyword>
<dbReference type="GO" id="GO:0016705">
    <property type="term" value="F:oxidoreductase activity, acting on paired donors, with incorporation or reduction of molecular oxygen"/>
    <property type="evidence" value="ECO:0007669"/>
    <property type="project" value="InterPro"/>
</dbReference>
<proteinExistence type="inferred from homology"/>
<protein>
    <submittedName>
        <fullName evidence="3">Cytochrome P450 monooxygenase cicH</fullName>
    </submittedName>
</protein>
<dbReference type="OrthoDB" id="3934656at2759"/>
<dbReference type="KEGG" id="ffu:CLAFUR5_14186"/>
<evidence type="ECO:0000256" key="1">
    <source>
        <dbReference type="ARBA" id="ARBA00010617"/>
    </source>
</evidence>
<feature type="binding site" description="axial binding residue" evidence="2">
    <location>
        <position position="237"/>
    </location>
    <ligand>
        <name>heme</name>
        <dbReference type="ChEBI" id="CHEBI:30413"/>
    </ligand>
    <ligandPart>
        <name>Fe</name>
        <dbReference type="ChEBI" id="CHEBI:18248"/>
    </ligandPart>
</feature>
<accession>A0A9Q8PMA7</accession>
<dbReference type="PRINTS" id="PR00463">
    <property type="entry name" value="EP450I"/>
</dbReference>
<dbReference type="EMBL" id="CP090175">
    <property type="protein sequence ID" value="UJO25083.1"/>
    <property type="molecule type" value="Genomic_DNA"/>
</dbReference>
<name>A0A9Q8PMA7_PASFU</name>
<evidence type="ECO:0000313" key="4">
    <source>
        <dbReference type="Proteomes" id="UP000756132"/>
    </source>
</evidence>
<keyword evidence="2" id="KW-0408">Iron</keyword>
<dbReference type="PRINTS" id="PR00385">
    <property type="entry name" value="P450"/>
</dbReference>
<dbReference type="InterPro" id="IPR050121">
    <property type="entry name" value="Cytochrome_P450_monoxygenase"/>
</dbReference>
<dbReference type="GO" id="GO:0020037">
    <property type="term" value="F:heme binding"/>
    <property type="evidence" value="ECO:0007669"/>
    <property type="project" value="InterPro"/>
</dbReference>
<dbReference type="InterPro" id="IPR036396">
    <property type="entry name" value="Cyt_P450_sf"/>
</dbReference>
<dbReference type="SUPFAM" id="SSF48264">
    <property type="entry name" value="Cytochrome P450"/>
    <property type="match status" value="1"/>
</dbReference>
<dbReference type="InterPro" id="IPR002401">
    <property type="entry name" value="Cyt_P450_E_grp-I"/>
</dbReference>
<keyword evidence="2" id="KW-0479">Metal-binding</keyword>
<comment type="cofactor">
    <cofactor evidence="2">
        <name>heme</name>
        <dbReference type="ChEBI" id="CHEBI:30413"/>
    </cofactor>
</comment>
<dbReference type="Gene3D" id="1.10.630.10">
    <property type="entry name" value="Cytochrome P450"/>
    <property type="match status" value="1"/>
</dbReference>
<evidence type="ECO:0000313" key="3">
    <source>
        <dbReference type="EMBL" id="UJO25083.1"/>
    </source>
</evidence>
<gene>
    <name evidence="3" type="ORF">CLAFUR5_14186</name>
</gene>
<evidence type="ECO:0000256" key="2">
    <source>
        <dbReference type="PIRSR" id="PIRSR602401-1"/>
    </source>
</evidence>
<keyword evidence="3" id="KW-0560">Oxidoreductase</keyword>
<dbReference type="Pfam" id="PF00067">
    <property type="entry name" value="p450"/>
    <property type="match status" value="1"/>
</dbReference>
<comment type="similarity">
    <text evidence="1">Belongs to the cytochrome P450 family.</text>
</comment>
<keyword evidence="4" id="KW-1185">Reference proteome</keyword>